<dbReference type="InterPro" id="IPR003399">
    <property type="entry name" value="Mce/MlaD"/>
</dbReference>
<dbReference type="OrthoDB" id="5241082at2"/>
<proteinExistence type="predicted"/>
<dbReference type="Pfam" id="PF02470">
    <property type="entry name" value="MlaD"/>
    <property type="match status" value="1"/>
</dbReference>
<dbReference type="EMBL" id="PYYB01000005">
    <property type="protein sequence ID" value="PTL54272.1"/>
    <property type="molecule type" value="Genomic_DNA"/>
</dbReference>
<dbReference type="Proteomes" id="UP000240739">
    <property type="component" value="Unassembled WGS sequence"/>
</dbReference>
<protein>
    <recommendedName>
        <fullName evidence="1">Mce/MlaD domain-containing protein</fullName>
    </recommendedName>
</protein>
<sequence length="419" mass="43522">MSSRSLAAAALGAAVLAVAVLLLGPGGGADGQRVVAVFDGVNGLVRGAEVRMGGLRVGRVQDIALRDGRPRVTLRLDDDVRLRRGARADLRLGSLSGTVNRYVAVTPGDGPLLADGATLGLARTDQPVEVDDVLSTLDPRTRGEVRAVLTGLRGATDGRGDALAGALRRSTRALQGTAAALGEVTADGRALQELVRSGRRVTGALAADPGATGAAVDEVAALLADTAAEQAALGDALAGLPAGLAAPRRALERIRTATPTLRALVRELRPGTRELRDAAPELATALRDARPVLRDAAALTRTAPGDLDALRAVLPTARKVLPRLDDVLRVAGPVLDETRVRLPDFFSFFSGWADFTSNFDANGHAARVGLVLPPAPLNQIDGSTNAAGHLRAPFVREPGVLQDEPWTDYRDSYVGGDGR</sequence>
<reference evidence="2 3" key="1">
    <citation type="submission" date="2018-03" db="EMBL/GenBank/DDBJ databases">
        <title>Aquarubrobacter algicola gen. nov., sp. nov., a novel actinobacterium isolated from shallow eutrophic lake during the end of cyanobacterial harmful algal blooms.</title>
        <authorList>
            <person name="Chun S.J."/>
        </authorList>
    </citation>
    <scope>NUCLEOTIDE SEQUENCE [LARGE SCALE GENOMIC DNA]</scope>
    <source>
        <strain evidence="2 3">Seoho-28</strain>
    </source>
</reference>
<feature type="domain" description="Mce/MlaD" evidence="1">
    <location>
        <begin position="31"/>
        <end position="108"/>
    </location>
</feature>
<organism evidence="2 3">
    <name type="scientific">Paraconexibacter algicola</name>
    <dbReference type="NCBI Taxonomy" id="2133960"/>
    <lineage>
        <taxon>Bacteria</taxon>
        <taxon>Bacillati</taxon>
        <taxon>Actinomycetota</taxon>
        <taxon>Thermoleophilia</taxon>
        <taxon>Solirubrobacterales</taxon>
        <taxon>Paraconexibacteraceae</taxon>
        <taxon>Paraconexibacter</taxon>
    </lineage>
</organism>
<dbReference type="InterPro" id="IPR052336">
    <property type="entry name" value="MlaD_Phospholipid_Transporter"/>
</dbReference>
<comment type="caution">
    <text evidence="2">The sequence shown here is derived from an EMBL/GenBank/DDBJ whole genome shotgun (WGS) entry which is preliminary data.</text>
</comment>
<evidence type="ECO:0000313" key="3">
    <source>
        <dbReference type="Proteomes" id="UP000240739"/>
    </source>
</evidence>
<dbReference type="RefSeq" id="WP_107571214.1">
    <property type="nucleotide sequence ID" value="NZ_PYYB01000005.1"/>
</dbReference>
<gene>
    <name evidence="2" type="ORF">C7Y72_21220</name>
</gene>
<name>A0A2T4UBK3_9ACTN</name>
<evidence type="ECO:0000313" key="2">
    <source>
        <dbReference type="EMBL" id="PTL54272.1"/>
    </source>
</evidence>
<accession>A0A2T4UBK3</accession>
<dbReference type="PANTHER" id="PTHR33371">
    <property type="entry name" value="INTERMEMBRANE PHOSPHOLIPID TRANSPORT SYSTEM BINDING PROTEIN MLAD-RELATED"/>
    <property type="match status" value="1"/>
</dbReference>
<dbReference type="AlphaFoldDB" id="A0A2T4UBK3"/>
<evidence type="ECO:0000259" key="1">
    <source>
        <dbReference type="Pfam" id="PF02470"/>
    </source>
</evidence>
<keyword evidence="3" id="KW-1185">Reference proteome</keyword>
<dbReference type="PANTHER" id="PTHR33371:SF4">
    <property type="entry name" value="INTERMEMBRANE PHOSPHOLIPID TRANSPORT SYSTEM BINDING PROTEIN MLAD"/>
    <property type="match status" value="1"/>
</dbReference>